<sequence>MLKTCILDCNWRIAVLSSWFGAYEGSRYAMPRILTIIPSRGSGPRREGDKSEGGISSALEILERATGGRSDDGFQSALRIEAFYLPGCSRPAIAGISMTLPAIVSCEPASTFFICFCLAACSRMLRGRIPGAKHTWLRTTRYHSFAGLTTGSQSQCGLEGNRIFFPFSRTDSSGSARHADKTLLKSAGTQVLVDTRDNLNPPRDGHWKL</sequence>
<gene>
    <name evidence="1" type="ORF">B0T16DRAFT_42808</name>
</gene>
<comment type="caution">
    <text evidence="1">The sequence shown here is derived from an EMBL/GenBank/DDBJ whole genome shotgun (WGS) entry which is preliminary data.</text>
</comment>
<keyword evidence="2" id="KW-1185">Reference proteome</keyword>
<dbReference type="EMBL" id="JAULSV010000001">
    <property type="protein sequence ID" value="KAK0656676.1"/>
    <property type="molecule type" value="Genomic_DNA"/>
</dbReference>
<accession>A0AA40CZ13</accession>
<dbReference type="Proteomes" id="UP001174936">
    <property type="component" value="Unassembled WGS sequence"/>
</dbReference>
<protein>
    <submittedName>
        <fullName evidence="1">Uncharacterized protein</fullName>
    </submittedName>
</protein>
<organism evidence="1 2">
    <name type="scientific">Cercophora newfieldiana</name>
    <dbReference type="NCBI Taxonomy" id="92897"/>
    <lineage>
        <taxon>Eukaryota</taxon>
        <taxon>Fungi</taxon>
        <taxon>Dikarya</taxon>
        <taxon>Ascomycota</taxon>
        <taxon>Pezizomycotina</taxon>
        <taxon>Sordariomycetes</taxon>
        <taxon>Sordariomycetidae</taxon>
        <taxon>Sordariales</taxon>
        <taxon>Lasiosphaeriaceae</taxon>
        <taxon>Cercophora</taxon>
    </lineage>
</organism>
<evidence type="ECO:0000313" key="1">
    <source>
        <dbReference type="EMBL" id="KAK0656676.1"/>
    </source>
</evidence>
<name>A0AA40CZ13_9PEZI</name>
<proteinExistence type="predicted"/>
<evidence type="ECO:0000313" key="2">
    <source>
        <dbReference type="Proteomes" id="UP001174936"/>
    </source>
</evidence>
<dbReference type="AlphaFoldDB" id="A0AA40CZ13"/>
<reference evidence="1" key="1">
    <citation type="submission" date="2023-06" db="EMBL/GenBank/DDBJ databases">
        <title>Genome-scale phylogeny and comparative genomics of the fungal order Sordariales.</title>
        <authorList>
            <consortium name="Lawrence Berkeley National Laboratory"/>
            <person name="Hensen N."/>
            <person name="Bonometti L."/>
            <person name="Westerberg I."/>
            <person name="Brannstrom I.O."/>
            <person name="Guillou S."/>
            <person name="Cros-Aarteil S."/>
            <person name="Calhoun S."/>
            <person name="Haridas S."/>
            <person name="Kuo A."/>
            <person name="Mondo S."/>
            <person name="Pangilinan J."/>
            <person name="Riley R."/>
            <person name="Labutti K."/>
            <person name="Andreopoulos B."/>
            <person name="Lipzen A."/>
            <person name="Chen C."/>
            <person name="Yanf M."/>
            <person name="Daum C."/>
            <person name="Ng V."/>
            <person name="Clum A."/>
            <person name="Steindorff A."/>
            <person name="Ohm R."/>
            <person name="Martin F."/>
            <person name="Silar P."/>
            <person name="Natvig D."/>
            <person name="Lalanne C."/>
            <person name="Gautier V."/>
            <person name="Ament-Velasquez S.L."/>
            <person name="Kruys A."/>
            <person name="Hutchinson M.I."/>
            <person name="Powell A.J."/>
            <person name="Barry K."/>
            <person name="Miller A.N."/>
            <person name="Grigoriev I.V."/>
            <person name="Debuchy R."/>
            <person name="Gladieux P."/>
            <person name="Thoren M.H."/>
            <person name="Johannesson H."/>
        </authorList>
    </citation>
    <scope>NUCLEOTIDE SEQUENCE</scope>
    <source>
        <strain evidence="1">SMH2532-1</strain>
    </source>
</reference>